<keyword evidence="2" id="KW-1185">Reference proteome</keyword>
<dbReference type="Proteomes" id="UP000091918">
    <property type="component" value="Unassembled WGS sequence"/>
</dbReference>
<organism evidence="1 2">
    <name type="scientific">Emergomyces africanus</name>
    <dbReference type="NCBI Taxonomy" id="1955775"/>
    <lineage>
        <taxon>Eukaryota</taxon>
        <taxon>Fungi</taxon>
        <taxon>Dikarya</taxon>
        <taxon>Ascomycota</taxon>
        <taxon>Pezizomycotina</taxon>
        <taxon>Eurotiomycetes</taxon>
        <taxon>Eurotiomycetidae</taxon>
        <taxon>Onygenales</taxon>
        <taxon>Ajellomycetaceae</taxon>
        <taxon>Emergomyces</taxon>
    </lineage>
</organism>
<name>A0A1B7NY92_9EURO</name>
<dbReference type="AlphaFoldDB" id="A0A1B7NY92"/>
<proteinExistence type="predicted"/>
<protein>
    <submittedName>
        <fullName evidence="1">Uncharacterized protein</fullName>
    </submittedName>
</protein>
<evidence type="ECO:0000313" key="1">
    <source>
        <dbReference type="EMBL" id="OAX81744.1"/>
    </source>
</evidence>
<gene>
    <name evidence="1" type="ORF">ACJ72_03914</name>
</gene>
<accession>A0A1B7NY92</accession>
<sequence length="68" mass="7646">MDRPLGISLIRLISLTPINPVQRALQTGDSAPTKQNPSLAQEIRASRIWTKVLHHFELVADCSRTVRQ</sequence>
<reference evidence="1 2" key="1">
    <citation type="submission" date="2015-07" db="EMBL/GenBank/DDBJ databases">
        <title>Emmonsia species relationships and genome sequence.</title>
        <authorList>
            <person name="Cuomo C.A."/>
            <person name="Schwartz I.S."/>
            <person name="Kenyon C."/>
            <person name="de Hoog G.S."/>
            <person name="Govender N.P."/>
            <person name="Botha A."/>
            <person name="Moreno L."/>
            <person name="de Vries M."/>
            <person name="Munoz J.F."/>
            <person name="Stielow J.B."/>
        </authorList>
    </citation>
    <scope>NUCLEOTIDE SEQUENCE [LARGE SCALE GENOMIC DNA]</scope>
    <source>
        <strain evidence="1 2">CBS 136260</strain>
    </source>
</reference>
<dbReference type="EMBL" id="LGUA01000417">
    <property type="protein sequence ID" value="OAX81744.1"/>
    <property type="molecule type" value="Genomic_DNA"/>
</dbReference>
<evidence type="ECO:0000313" key="2">
    <source>
        <dbReference type="Proteomes" id="UP000091918"/>
    </source>
</evidence>
<comment type="caution">
    <text evidence="1">The sequence shown here is derived from an EMBL/GenBank/DDBJ whole genome shotgun (WGS) entry which is preliminary data.</text>
</comment>